<evidence type="ECO:0000313" key="5">
    <source>
        <dbReference type="Proteomes" id="UP001251085"/>
    </source>
</evidence>
<evidence type="ECO:0000313" key="4">
    <source>
        <dbReference type="EMBL" id="MDT1062483.1"/>
    </source>
</evidence>
<gene>
    <name evidence="4" type="ORF">RM190_11460</name>
</gene>
<evidence type="ECO:0000259" key="3">
    <source>
        <dbReference type="Pfam" id="PF07167"/>
    </source>
</evidence>
<keyword evidence="4" id="KW-0378">Hydrolase</keyword>
<dbReference type="PANTHER" id="PTHR36837">
    <property type="entry name" value="POLY(3-HYDROXYALKANOATE) POLYMERASE SUBUNIT PHAC"/>
    <property type="match status" value="1"/>
</dbReference>
<feature type="domain" description="Poly-beta-hydroxybutyrate polymerase N-terminal" evidence="3">
    <location>
        <begin position="107"/>
        <end position="275"/>
    </location>
</feature>
<evidence type="ECO:0000256" key="1">
    <source>
        <dbReference type="ARBA" id="ARBA00022679"/>
    </source>
</evidence>
<dbReference type="GO" id="GO:0016787">
    <property type="term" value="F:hydrolase activity"/>
    <property type="evidence" value="ECO:0007669"/>
    <property type="project" value="UniProtKB-KW"/>
</dbReference>
<accession>A0ABU3EE15</accession>
<evidence type="ECO:0000256" key="2">
    <source>
        <dbReference type="ARBA" id="ARBA00023315"/>
    </source>
</evidence>
<dbReference type="InterPro" id="IPR051321">
    <property type="entry name" value="PHA/PHB_synthase"/>
</dbReference>
<name>A0ABU3EE15_9RHOB</name>
<keyword evidence="2" id="KW-0012">Acyltransferase</keyword>
<comment type="caution">
    <text evidence="4">The sequence shown here is derived from an EMBL/GenBank/DDBJ whole genome shotgun (WGS) entry which is preliminary data.</text>
</comment>
<dbReference type="Pfam" id="PF07167">
    <property type="entry name" value="PhaC_N"/>
    <property type="match status" value="1"/>
</dbReference>
<organism evidence="4 5">
    <name type="scientific">Paracoccus broussonetiae</name>
    <dbReference type="NCBI Taxonomy" id="3075834"/>
    <lineage>
        <taxon>Bacteria</taxon>
        <taxon>Pseudomonadati</taxon>
        <taxon>Pseudomonadota</taxon>
        <taxon>Alphaproteobacteria</taxon>
        <taxon>Rhodobacterales</taxon>
        <taxon>Paracoccaceae</taxon>
        <taxon>Paracoccus</taxon>
    </lineage>
</organism>
<protein>
    <submittedName>
        <fullName evidence="4">Alpha/beta fold hydrolase</fullName>
    </submittedName>
</protein>
<dbReference type="EMBL" id="JAVRQI010000008">
    <property type="protein sequence ID" value="MDT1062483.1"/>
    <property type="molecule type" value="Genomic_DNA"/>
</dbReference>
<dbReference type="Proteomes" id="UP001251085">
    <property type="component" value="Unassembled WGS sequence"/>
</dbReference>
<dbReference type="InterPro" id="IPR010941">
    <property type="entry name" value="PhaC_N"/>
</dbReference>
<proteinExistence type="predicted"/>
<dbReference type="Gene3D" id="3.40.50.1820">
    <property type="entry name" value="alpha/beta hydrolase"/>
    <property type="match status" value="1"/>
</dbReference>
<dbReference type="RefSeq" id="WP_311759582.1">
    <property type="nucleotide sequence ID" value="NZ_JAVRQI010000008.1"/>
</dbReference>
<reference evidence="5" key="1">
    <citation type="submission" date="2023-07" db="EMBL/GenBank/DDBJ databases">
        <title>Characterization of two Paracoccaceae strains isolated from Phycosphere and proposal of Xinfangfangia lacusdiani sp. nov.</title>
        <authorList>
            <person name="Deng Y."/>
            <person name="Zhang Y.Q."/>
        </authorList>
    </citation>
    <scope>NUCLEOTIDE SEQUENCE [LARGE SCALE GENOMIC DNA]</scope>
    <source>
        <strain evidence="5">CPCC 101403</strain>
    </source>
</reference>
<keyword evidence="1" id="KW-0808">Transferase</keyword>
<sequence length="594" mass="66108">MEDADEGGLRDRDLSDIIEEMLSGGRNPVDKLTRLLRVASDVLSSPPRQDAAPEAATGKGFLETLAHIVTLALDDSDMLARHLSAFAGDAVAILQQSGDAVFEPSPKDRRFRDPLWRESPVLRGLMQLYFAWNSHVQDWLDAQPIEAADRLRIQFVLDQMKAALSPTNLPIHPSAMKRAESSAGRSAVQGLKNFALDLQANRGMPRQIRPGAYRLGETLAMTPGAVIFRNEQLELIQYAPQTDRVHLRPVLLIPPQINKYYAFDLKPQNSVLGYLVSQGFQVFTISWKNPGPESALWGIETYLTAILQAIGAIRVATGADKVNLISACAGGLTAISLLGHLAQVNAPLVASHSLLVTALYPGNGSILEAFTTAGNLELARRISEAEGTMDGLDLSHLFVWLRPEDLVWSFWVNNNLLGRQPPPLDVLYWDNDPTRVPARLHSDFIDVFLWDVFRTPGRQILFDRPIDYGLVRVPTYFVGGLEDYLMPWRGIYRAVDAFGGQNRFVLSTSGHVQSILRPPNLANTEYFVNDDHPPDPDRWLLEAERRPGTWWVDWTAWLRGHASEERPAPATLGSAEFPPLCPAPGRYVQERMLP</sequence>
<dbReference type="SUPFAM" id="SSF53474">
    <property type="entry name" value="alpha/beta-Hydrolases"/>
    <property type="match status" value="1"/>
</dbReference>
<dbReference type="PANTHER" id="PTHR36837:SF5">
    <property type="entry name" value="POLY-3-HYDROXYBUTYRATE SYNTHASE"/>
    <property type="match status" value="1"/>
</dbReference>
<keyword evidence="5" id="KW-1185">Reference proteome</keyword>
<dbReference type="InterPro" id="IPR029058">
    <property type="entry name" value="AB_hydrolase_fold"/>
</dbReference>